<comment type="cofactor">
    <cofactor evidence="1">
        <name>Fe(2+)</name>
        <dbReference type="ChEBI" id="CHEBI:29033"/>
    </cofactor>
</comment>
<dbReference type="Pfam" id="PF13532">
    <property type="entry name" value="2OG-FeII_Oxy_2"/>
    <property type="match status" value="1"/>
</dbReference>
<dbReference type="OrthoDB" id="412814at2759"/>
<keyword evidence="8" id="KW-0539">Nucleus</keyword>
<evidence type="ECO:0000256" key="4">
    <source>
        <dbReference type="ARBA" id="ARBA00022723"/>
    </source>
</evidence>
<evidence type="ECO:0000313" key="10">
    <source>
        <dbReference type="Proteomes" id="UP001152795"/>
    </source>
</evidence>
<evidence type="ECO:0000313" key="9">
    <source>
        <dbReference type="EMBL" id="CAB4043081.1"/>
    </source>
</evidence>
<evidence type="ECO:0000256" key="7">
    <source>
        <dbReference type="ARBA" id="ARBA00023004"/>
    </source>
</evidence>
<evidence type="ECO:0000256" key="6">
    <source>
        <dbReference type="ARBA" id="ARBA00023002"/>
    </source>
</evidence>
<evidence type="ECO:0000256" key="3">
    <source>
        <dbReference type="ARBA" id="ARBA00007879"/>
    </source>
</evidence>
<dbReference type="InterPro" id="IPR005123">
    <property type="entry name" value="Oxoglu/Fe-dep_dioxygenase_dom"/>
</dbReference>
<proteinExistence type="inferred from homology"/>
<reference evidence="9" key="1">
    <citation type="submission" date="2020-04" db="EMBL/GenBank/DDBJ databases">
        <authorList>
            <person name="Alioto T."/>
            <person name="Alioto T."/>
            <person name="Gomez Garrido J."/>
        </authorList>
    </citation>
    <scope>NUCLEOTIDE SEQUENCE</scope>
    <source>
        <strain evidence="9">A484AB</strain>
    </source>
</reference>
<dbReference type="PANTHER" id="PTHR46030">
    <property type="entry name" value="ALPHA-KETOGLUTARATE-DEPENDENT DIOXYGENASE ALKB HOMOLOG 6"/>
    <property type="match status" value="1"/>
</dbReference>
<protein>
    <submittedName>
        <fullName evidence="9">Alpha-ketoglutarate-dependent dioxygenase alkB homolog 6 isoform X1</fullName>
    </submittedName>
</protein>
<evidence type="ECO:0000256" key="5">
    <source>
        <dbReference type="ARBA" id="ARBA00022964"/>
    </source>
</evidence>
<dbReference type="GO" id="GO:0051213">
    <property type="term" value="F:dioxygenase activity"/>
    <property type="evidence" value="ECO:0007669"/>
    <property type="project" value="UniProtKB-KW"/>
</dbReference>
<accession>A0A6S7KKZ9</accession>
<dbReference type="PROSITE" id="PS51471">
    <property type="entry name" value="FE2OG_OXY"/>
    <property type="match status" value="1"/>
</dbReference>
<comment type="caution">
    <text evidence="9">The sequence shown here is derived from an EMBL/GenBank/DDBJ whole genome shotgun (WGS) entry which is preliminary data.</text>
</comment>
<comment type="subcellular location">
    <subcellularLocation>
        <location evidence="2">Nucleus</location>
    </subcellularLocation>
</comment>
<dbReference type="GO" id="GO:0046872">
    <property type="term" value="F:metal ion binding"/>
    <property type="evidence" value="ECO:0007669"/>
    <property type="project" value="UniProtKB-KW"/>
</dbReference>
<evidence type="ECO:0000256" key="2">
    <source>
        <dbReference type="ARBA" id="ARBA00004123"/>
    </source>
</evidence>
<dbReference type="EMBL" id="CACRXK020031466">
    <property type="protein sequence ID" value="CAB4043081.1"/>
    <property type="molecule type" value="Genomic_DNA"/>
</dbReference>
<keyword evidence="5 9" id="KW-0223">Dioxygenase</keyword>
<keyword evidence="4" id="KW-0479">Metal-binding</keyword>
<gene>
    <name evidence="9" type="ORF">PACLA_8A045026</name>
</gene>
<dbReference type="InterPro" id="IPR037151">
    <property type="entry name" value="AlkB-like_sf"/>
</dbReference>
<dbReference type="AlphaFoldDB" id="A0A6S7KKZ9"/>
<evidence type="ECO:0000256" key="1">
    <source>
        <dbReference type="ARBA" id="ARBA00001954"/>
    </source>
</evidence>
<dbReference type="SUPFAM" id="SSF51197">
    <property type="entry name" value="Clavaminate synthase-like"/>
    <property type="match status" value="1"/>
</dbReference>
<comment type="similarity">
    <text evidence="3">Belongs to the alkB family.</text>
</comment>
<dbReference type="Proteomes" id="UP001152795">
    <property type="component" value="Unassembled WGS sequence"/>
</dbReference>
<name>A0A6S7KKZ9_PARCT</name>
<evidence type="ECO:0000256" key="8">
    <source>
        <dbReference type="ARBA" id="ARBA00023242"/>
    </source>
</evidence>
<dbReference type="GO" id="GO:0005634">
    <property type="term" value="C:nucleus"/>
    <property type="evidence" value="ECO:0007669"/>
    <property type="project" value="UniProtKB-SubCell"/>
</dbReference>
<dbReference type="InterPro" id="IPR027450">
    <property type="entry name" value="AlkB-like"/>
</dbReference>
<keyword evidence="7" id="KW-0408">Iron</keyword>
<dbReference type="PANTHER" id="PTHR46030:SF1">
    <property type="entry name" value="ALPHA-KETOGLUTARATE-DEPENDENT DIOXYGENASE ALKB HOMOLOG 6"/>
    <property type="match status" value="1"/>
</dbReference>
<keyword evidence="6" id="KW-0560">Oxidoreductase</keyword>
<organism evidence="9 10">
    <name type="scientific">Paramuricea clavata</name>
    <name type="common">Red gorgonian</name>
    <name type="synonym">Violescent sea-whip</name>
    <dbReference type="NCBI Taxonomy" id="317549"/>
    <lineage>
        <taxon>Eukaryota</taxon>
        <taxon>Metazoa</taxon>
        <taxon>Cnidaria</taxon>
        <taxon>Anthozoa</taxon>
        <taxon>Octocorallia</taxon>
        <taxon>Malacalcyonacea</taxon>
        <taxon>Plexauridae</taxon>
        <taxon>Paramuricea</taxon>
    </lineage>
</organism>
<keyword evidence="10" id="KW-1185">Reference proteome</keyword>
<dbReference type="InterPro" id="IPR032862">
    <property type="entry name" value="ALKBH6"/>
</dbReference>
<dbReference type="Gene3D" id="2.60.120.590">
    <property type="entry name" value="Alpha-ketoglutarate-dependent dioxygenase AlkB-like"/>
    <property type="match status" value="1"/>
</dbReference>
<sequence>MILYFRFKFCMALDIEQYCLTKTFPKIYYIPNFITEEEERLLYEQVYAAPKPKWTPLSNRRLQNWGGLPHPKGMIPEKLPAWLSRYAEKLASFGIFGNHIPNHVLVNEYTPGQGIMPHVDGPLFHPVVTTINLKSHTLLDFYLPGNDGHSNDTDENDKEDNSSLEQRHFMSLLLEPRSLNILTEDMYTKYLHGIAERNVDLLDSKVINLDSCFNVPENKRLLRDTRVSLTIRYVPKVLNVKLKLGKK</sequence>